<gene>
    <name evidence="1" type="ORF">PFISCL1PPCAC_24756</name>
</gene>
<dbReference type="PANTHER" id="PTHR14679">
    <property type="entry name" value="GEM-ASSOCIATED PROTEIN 7"/>
    <property type="match status" value="1"/>
</dbReference>
<dbReference type="EMBL" id="BTSY01000006">
    <property type="protein sequence ID" value="GMT33459.1"/>
    <property type="molecule type" value="Genomic_DNA"/>
</dbReference>
<dbReference type="Pfam" id="PF11095">
    <property type="entry name" value="Gemin7"/>
    <property type="match status" value="1"/>
</dbReference>
<feature type="non-terminal residue" evidence="1">
    <location>
        <position position="1"/>
    </location>
</feature>
<dbReference type="Gene3D" id="2.30.30.100">
    <property type="match status" value="1"/>
</dbReference>
<sequence length="78" mass="8704">EARFTLRERYLKMMNLVCSKPVEVELDDKAVVTGVLEAVKPDGSHLLLSKMKTPIGVHEHAVLRSSDVILMRTSVSDL</sequence>
<dbReference type="AlphaFoldDB" id="A0AAV5WUZ2"/>
<reference evidence="1" key="1">
    <citation type="submission" date="2023-10" db="EMBL/GenBank/DDBJ databases">
        <title>Genome assembly of Pristionchus species.</title>
        <authorList>
            <person name="Yoshida K."/>
            <person name="Sommer R.J."/>
        </authorList>
    </citation>
    <scope>NUCLEOTIDE SEQUENCE</scope>
    <source>
        <strain evidence="1">RS5133</strain>
    </source>
</reference>
<evidence type="ECO:0000313" key="1">
    <source>
        <dbReference type="EMBL" id="GMT33459.1"/>
    </source>
</evidence>
<keyword evidence="2" id="KW-1185">Reference proteome</keyword>
<dbReference type="GO" id="GO:0000387">
    <property type="term" value="P:spliceosomal snRNP assembly"/>
    <property type="evidence" value="ECO:0007669"/>
    <property type="project" value="TreeGrafter"/>
</dbReference>
<dbReference type="InterPro" id="IPR020338">
    <property type="entry name" value="SMN_gemin7"/>
</dbReference>
<protein>
    <submittedName>
        <fullName evidence="1">Uncharacterized protein</fullName>
    </submittedName>
</protein>
<dbReference type="GO" id="GO:0034719">
    <property type="term" value="C:SMN-Sm protein complex"/>
    <property type="evidence" value="ECO:0007669"/>
    <property type="project" value="InterPro"/>
</dbReference>
<organism evidence="1 2">
    <name type="scientific">Pristionchus fissidentatus</name>
    <dbReference type="NCBI Taxonomy" id="1538716"/>
    <lineage>
        <taxon>Eukaryota</taxon>
        <taxon>Metazoa</taxon>
        <taxon>Ecdysozoa</taxon>
        <taxon>Nematoda</taxon>
        <taxon>Chromadorea</taxon>
        <taxon>Rhabditida</taxon>
        <taxon>Rhabditina</taxon>
        <taxon>Diplogasteromorpha</taxon>
        <taxon>Diplogasteroidea</taxon>
        <taxon>Neodiplogasteridae</taxon>
        <taxon>Pristionchus</taxon>
    </lineage>
</organism>
<comment type="caution">
    <text evidence="1">The sequence shown here is derived from an EMBL/GenBank/DDBJ whole genome shotgun (WGS) entry which is preliminary data.</text>
</comment>
<dbReference type="PANTHER" id="PTHR14679:SF1">
    <property type="entry name" value="GEM-ASSOCIATED PROTEIN 7"/>
    <property type="match status" value="1"/>
</dbReference>
<name>A0AAV5WUZ2_9BILA</name>
<proteinExistence type="predicted"/>
<accession>A0AAV5WUZ2</accession>
<feature type="non-terminal residue" evidence="1">
    <location>
        <position position="78"/>
    </location>
</feature>
<evidence type="ECO:0000313" key="2">
    <source>
        <dbReference type="Proteomes" id="UP001432322"/>
    </source>
</evidence>
<dbReference type="Proteomes" id="UP001432322">
    <property type="component" value="Unassembled WGS sequence"/>
</dbReference>